<accession>A0ABT1VV21</accession>
<dbReference type="PANTHER" id="PTHR43977">
    <property type="entry name" value="STRUCTURAL MAINTENANCE OF CHROMOSOMES PROTEIN 3"/>
    <property type="match status" value="1"/>
</dbReference>
<keyword evidence="5 6" id="KW-0238">DNA-binding</keyword>
<protein>
    <recommendedName>
        <fullName evidence="6">Chromosome partition protein Smc</fullName>
    </recommendedName>
</protein>
<keyword evidence="10" id="KW-1185">Reference proteome</keyword>
<evidence type="ECO:0000256" key="5">
    <source>
        <dbReference type="ARBA" id="ARBA00023125"/>
    </source>
</evidence>
<dbReference type="InterPro" id="IPR003395">
    <property type="entry name" value="RecF/RecN/SMC_N"/>
</dbReference>
<dbReference type="HAMAP" id="MF_01894">
    <property type="entry name" value="Smc_prok"/>
    <property type="match status" value="1"/>
</dbReference>
<comment type="domain">
    <text evidence="6">Contains large globular domains required for ATP hydrolysis at each terminus and a third globular domain forming a flexible hinge near the middle of the molecule. These domains are separated by coiled-coil structures.</text>
</comment>
<evidence type="ECO:0000256" key="1">
    <source>
        <dbReference type="ARBA" id="ARBA00022490"/>
    </source>
</evidence>
<dbReference type="Gene3D" id="3.40.50.300">
    <property type="entry name" value="P-loop containing nucleotide triphosphate hydrolases"/>
    <property type="match status" value="2"/>
</dbReference>
<dbReference type="InterPro" id="IPR027417">
    <property type="entry name" value="P-loop_NTPase"/>
</dbReference>
<evidence type="ECO:0000256" key="2">
    <source>
        <dbReference type="ARBA" id="ARBA00022741"/>
    </source>
</evidence>
<feature type="coiled-coil region" evidence="6">
    <location>
        <begin position="179"/>
        <end position="206"/>
    </location>
</feature>
<gene>
    <name evidence="6" type="primary">smc</name>
    <name evidence="9" type="ORF">NFI88_04095</name>
</gene>
<comment type="function">
    <text evidence="6">Required for chromosome condensation and partitioning.</text>
</comment>
<dbReference type="PIRSF" id="PIRSF005719">
    <property type="entry name" value="SMC"/>
    <property type="match status" value="1"/>
</dbReference>
<comment type="subcellular location">
    <subcellularLocation>
        <location evidence="6">Cytoplasm</location>
    </subcellularLocation>
</comment>
<organism evidence="9 10">
    <name type="scientific">Rhizosaccharibacter radicis</name>
    <dbReference type="NCBI Taxonomy" id="2782605"/>
    <lineage>
        <taxon>Bacteria</taxon>
        <taxon>Pseudomonadati</taxon>
        <taxon>Pseudomonadota</taxon>
        <taxon>Alphaproteobacteria</taxon>
        <taxon>Acetobacterales</taxon>
        <taxon>Acetobacteraceae</taxon>
        <taxon>Rhizosaccharibacter</taxon>
    </lineage>
</organism>
<dbReference type="Pfam" id="PF02463">
    <property type="entry name" value="SMC_N"/>
    <property type="match status" value="1"/>
</dbReference>
<feature type="region of interest" description="Disordered" evidence="7">
    <location>
        <begin position="935"/>
        <end position="958"/>
    </location>
</feature>
<feature type="coiled-coil region" evidence="6">
    <location>
        <begin position="400"/>
        <end position="482"/>
    </location>
</feature>
<dbReference type="CDD" id="cd03278">
    <property type="entry name" value="ABC_SMC_barmotin"/>
    <property type="match status" value="1"/>
</dbReference>
<comment type="similarity">
    <text evidence="6">Belongs to the SMC family.</text>
</comment>
<feature type="compositionally biased region" description="Basic and acidic residues" evidence="7">
    <location>
        <begin position="973"/>
        <end position="984"/>
    </location>
</feature>
<feature type="coiled-coil region" evidence="6">
    <location>
        <begin position="531"/>
        <end position="584"/>
    </location>
</feature>
<evidence type="ECO:0000256" key="7">
    <source>
        <dbReference type="SAM" id="MobiDB-lite"/>
    </source>
</evidence>
<sequence>MPVSFSRLRIAGFKSFAEPATVEIRPGLTGIVGPNGCGKSNVVEALRWCMGESSARSLRGGEMDDLIFAGTAARPARSHAEVSLTLDGTEGAVPPPFGALAELQIDRRLERGAGSAYRVNGREQRARDVQTLFADLNSGARSSGMVSQNRVSALVNARPDERRAVLEEAAGITGLHARRHEAELKLRATETNLGRAEDLRQQLEGVVRSLGAQSEQARRYREIASALRDAESSLLALLHARARLAVERTGEARRNAAAALVLAERAAAEADRAAEAAEAGLPAPREEEALARALLERRRVEAEGAEAEVERLRAAFQASEARVEQAAADHSAAAARLEDARDATGRLEAEREALVEARASLPARQAAAVERRRTLDIRVAEAAAALEDARIAVEEGRRHRDDARRVRDEAAARLEEAAARAGMARAERDALRDRRPSADTLEAALAARANSARMLAEAAKRLEDANATLSTAQRRDDAAQADARAAAERRENVATALRSAEAAAGRATSALVELRGRDAAARDALPDPDIVADAERGARQAAAEAEKALEAAEDAVRRREAAHAARLEAEARHRDAERERAARESALRDATIRLERADKALHAAQAGLRDAKGALLPPDQLDQAAEAERLAERTLAEARRDEQAAEEASRLASRAAAEADAALAEAQARIGGLEAEADGLGRLLGIGPDGAPATAGQAGVATGGGAPSRAPPVVDGSPGTVPEDGIGTTPANSDLLDVAAAIRGPAELDLAVATLFGEGLDAAVSIAAAPPSADAGRAFLLLPPADPAPLPEGATPLARLVDAPPALARALEACGVLDAAGDGDRLQPMLRPGQVLVDRAGALWRWDGFRVAAGQPNGAAVKLQQRRRWRFLQDALAEARLALDVVDAARDEAAARRTEADTALSRCRAARPPAELALLTARKRHAELAQQDAAARARIGARQPQHDDALAAQDAAARAHEEARNALAALAEREGDAPARDAARTAEQAAAVEAEAARQRQRACDAARDAARTRAEQLAGRDRDARGALDTLQPLIERALADEQAARLALDAARNAHAAVPDPAGAAEAAEAASDAVHAAAKAQADARAARAAAEIADRAAREAAERVERTALEVDTRLAVAEPRAAETEAERDAAAARLDAAERALHALPDLAAGEHALAEAAAALDSLRNAQNDALQDQAALRAEEASLQARAAPLESGLAEWAGRLRDAAADHEETERRLRAAQAEWDRAALTPDALVERLDAAARAVAAAMARHAEAAGASEAAATRQRDAHAARDATARALNNAREALLRAEGREEQARGVMATLLAEHGEQAGEAPRDLSDNAEAALRRRTASLAAERDALGPVNLRAEIELQDADQRMAHISKESAELETAINRLRGEVGQLNREGRERLMAVYAEVDRHFQSLFSRMFNGGRAHLGMVGSDDPLEAGLEIYAQPPGKKLSTLSLLSGGEQALTALSLIFAVFRCNPAPVCVLDEVDAPLDDANVERFCALITDMAREGGTRFLVVTHHQLTMANMDRLYGVTMQERGVSRVLSVDLEAASAMAG</sequence>
<feature type="domain" description="RecF/RecN/SMC N-terminal" evidence="8">
    <location>
        <begin position="6"/>
        <end position="1537"/>
    </location>
</feature>
<evidence type="ECO:0000259" key="8">
    <source>
        <dbReference type="Pfam" id="PF02463"/>
    </source>
</evidence>
<comment type="subunit">
    <text evidence="6">Homodimer.</text>
</comment>
<keyword evidence="2 6" id="KW-0547">Nucleotide-binding</keyword>
<feature type="coiled-coil region" evidence="6">
    <location>
        <begin position="621"/>
        <end position="676"/>
    </location>
</feature>
<comment type="caution">
    <text evidence="9">The sequence shown here is derived from an EMBL/GenBank/DDBJ whole genome shotgun (WGS) entry which is preliminary data.</text>
</comment>
<name>A0ABT1VV21_9PROT</name>
<keyword evidence="1 6" id="KW-0963">Cytoplasm</keyword>
<dbReference type="EMBL" id="JAMZEJ010000002">
    <property type="protein sequence ID" value="MCQ8240020.1"/>
    <property type="molecule type" value="Genomic_DNA"/>
</dbReference>
<proteinExistence type="inferred from homology"/>
<evidence type="ECO:0000256" key="4">
    <source>
        <dbReference type="ARBA" id="ARBA00023054"/>
    </source>
</evidence>
<feature type="coiled-coil region" evidence="6">
    <location>
        <begin position="1351"/>
        <end position="1392"/>
    </location>
</feature>
<feature type="coiled-coil region" evidence="6">
    <location>
        <begin position="290"/>
        <end position="357"/>
    </location>
</feature>
<dbReference type="Proteomes" id="UP001524547">
    <property type="component" value="Unassembled WGS sequence"/>
</dbReference>
<reference evidence="9 10" key="1">
    <citation type="submission" date="2022-06" db="EMBL/GenBank/DDBJ databases">
        <title>Rhizosaccharibacter gen. nov. sp. nov. KSS12, endophytic bacteria isolated from sugarcane.</title>
        <authorList>
            <person name="Pitiwittayakul N."/>
        </authorList>
    </citation>
    <scope>NUCLEOTIDE SEQUENCE [LARGE SCALE GENOMIC DNA]</scope>
    <source>
        <strain evidence="9 10">KSS12</strain>
    </source>
</reference>
<dbReference type="InterPro" id="IPR024704">
    <property type="entry name" value="SMC"/>
</dbReference>
<evidence type="ECO:0000256" key="6">
    <source>
        <dbReference type="HAMAP-Rule" id="MF_01894"/>
    </source>
</evidence>
<evidence type="ECO:0000256" key="3">
    <source>
        <dbReference type="ARBA" id="ARBA00022840"/>
    </source>
</evidence>
<dbReference type="SUPFAM" id="SSF52540">
    <property type="entry name" value="P-loop containing nucleoside triphosphate hydrolases"/>
    <property type="match status" value="1"/>
</dbReference>
<dbReference type="RefSeq" id="WP_422918749.1">
    <property type="nucleotide sequence ID" value="NZ_JAMZEJ010000002.1"/>
</dbReference>
<feature type="region of interest" description="Disordered" evidence="7">
    <location>
        <begin position="693"/>
        <end position="730"/>
    </location>
</feature>
<feature type="coiled-coil region" evidence="6">
    <location>
        <begin position="1126"/>
        <end position="1229"/>
    </location>
</feature>
<keyword evidence="4 6" id="KW-0175">Coiled coil</keyword>
<evidence type="ECO:0000313" key="10">
    <source>
        <dbReference type="Proteomes" id="UP001524547"/>
    </source>
</evidence>
<feature type="region of interest" description="Disordered" evidence="7">
    <location>
        <begin position="973"/>
        <end position="994"/>
    </location>
</feature>
<dbReference type="InterPro" id="IPR011890">
    <property type="entry name" value="SMC_prok"/>
</dbReference>
<feature type="compositionally biased region" description="Low complexity" evidence="7">
    <location>
        <begin position="985"/>
        <end position="994"/>
    </location>
</feature>
<keyword evidence="3 6" id="KW-0067">ATP-binding</keyword>
<feature type="binding site" evidence="6">
    <location>
        <begin position="34"/>
        <end position="41"/>
    </location>
    <ligand>
        <name>ATP</name>
        <dbReference type="ChEBI" id="CHEBI:30616"/>
    </ligand>
</feature>
<evidence type="ECO:0000313" key="9">
    <source>
        <dbReference type="EMBL" id="MCQ8240020.1"/>
    </source>
</evidence>